<dbReference type="EMBL" id="BARV01006771">
    <property type="protein sequence ID" value="GAI16793.1"/>
    <property type="molecule type" value="Genomic_DNA"/>
</dbReference>
<dbReference type="PANTHER" id="PTHR35372:SF2">
    <property type="entry name" value="SF3 HELICASE DOMAIN-CONTAINING PROTEIN"/>
    <property type="match status" value="1"/>
</dbReference>
<name>X1LCE7_9ZZZZ</name>
<dbReference type="InterPro" id="IPR014818">
    <property type="entry name" value="Phage/plasmid_primase_P4_C"/>
</dbReference>
<reference evidence="3" key="1">
    <citation type="journal article" date="2014" name="Front. Microbiol.">
        <title>High frequency of phylogenetically diverse reductive dehalogenase-homologous genes in deep subseafloor sedimentary metagenomes.</title>
        <authorList>
            <person name="Kawai M."/>
            <person name="Futagami T."/>
            <person name="Toyoda A."/>
            <person name="Takaki Y."/>
            <person name="Nishi S."/>
            <person name="Hori S."/>
            <person name="Arai W."/>
            <person name="Tsubouchi T."/>
            <person name="Morono Y."/>
            <person name="Uchiyama I."/>
            <person name="Ito T."/>
            <person name="Fujiyama A."/>
            <person name="Inagaki F."/>
            <person name="Takami H."/>
        </authorList>
    </citation>
    <scope>NUCLEOTIDE SEQUENCE</scope>
    <source>
        <strain evidence="3">Expedition CK06-06</strain>
    </source>
</reference>
<dbReference type="SMART" id="SM00885">
    <property type="entry name" value="D5_N"/>
    <property type="match status" value="1"/>
</dbReference>
<gene>
    <name evidence="3" type="ORF">S06H3_13874</name>
</gene>
<evidence type="ECO:0000313" key="3">
    <source>
        <dbReference type="EMBL" id="GAI16793.1"/>
    </source>
</evidence>
<organism evidence="3">
    <name type="scientific">marine sediment metagenome</name>
    <dbReference type="NCBI Taxonomy" id="412755"/>
    <lineage>
        <taxon>unclassified sequences</taxon>
        <taxon>metagenomes</taxon>
        <taxon>ecological metagenomes</taxon>
    </lineage>
</organism>
<keyword evidence="1" id="KW-0378">Hydrolase</keyword>
<comment type="caution">
    <text evidence="3">The sequence shown here is derived from an EMBL/GenBank/DDBJ whole genome shotgun (WGS) entry which is preliminary data.</text>
</comment>
<dbReference type="GO" id="GO:0016787">
    <property type="term" value="F:hydrolase activity"/>
    <property type="evidence" value="ECO:0007669"/>
    <property type="project" value="UniProtKB-KW"/>
</dbReference>
<dbReference type="PANTHER" id="PTHR35372">
    <property type="entry name" value="ATP BINDING PROTEIN-RELATED"/>
    <property type="match status" value="1"/>
</dbReference>
<protein>
    <recommendedName>
        <fullName evidence="2">Bacteriophage/plasmid primase P4 C-terminal domain-containing protein</fullName>
    </recommendedName>
</protein>
<dbReference type="AlphaFoldDB" id="X1LCE7"/>
<evidence type="ECO:0000259" key="2">
    <source>
        <dbReference type="SMART" id="SM00885"/>
    </source>
</evidence>
<accession>X1LCE7</accession>
<evidence type="ECO:0000256" key="1">
    <source>
        <dbReference type="ARBA" id="ARBA00022801"/>
    </source>
</evidence>
<feature type="non-terminal residue" evidence="3">
    <location>
        <position position="1"/>
    </location>
</feature>
<dbReference type="Pfam" id="PF08706">
    <property type="entry name" value="D5_N"/>
    <property type="match status" value="1"/>
</dbReference>
<sequence length="349" mass="39919">DRRLSELGLKARETREAPWGKPKRADEAWRGDEFNTLAIEKLLESCFFVQHCRDNATSLSEPQWWSMVHILAVFGKPGRNKIHEFSQPYPRYTERETEQKIAEALKAGEKEIGPHTCLFIQQNLGFSCPDDCLAKKEGAKSPAGLAAKLAALGVFNLTDLGNAERLVRRHGKNIRYSEERRRWLIWHGKVWEWDFGAKVMSLAKETARNILREAADEKDDDQRKELVKHAVRSESEARLTAMVNLAQSEPGIPVQNKELNSNPWFFNCLNGTVNLRTGELLPHNREDLITIRVPVNYDPMAPCKLWLEFLDQVTGGNTELAQYLQRAVGYSLTGDMRAQALFFSLWSRQ</sequence>
<feature type="domain" description="Bacteriophage/plasmid primase P4 C-terminal" evidence="2">
    <location>
        <begin position="163"/>
        <end position="315"/>
    </location>
</feature>
<proteinExistence type="predicted"/>
<dbReference type="InterPro" id="IPR051620">
    <property type="entry name" value="ORF904-like_C"/>
</dbReference>